<evidence type="ECO:0000256" key="1">
    <source>
        <dbReference type="SAM" id="MobiDB-lite"/>
    </source>
</evidence>
<feature type="region of interest" description="Disordered" evidence="1">
    <location>
        <begin position="76"/>
        <end position="99"/>
    </location>
</feature>
<evidence type="ECO:0000313" key="2">
    <source>
        <dbReference type="EMBL" id="MBA4669382.1"/>
    </source>
</evidence>
<dbReference type="EMBL" id="GISG01243228">
    <property type="protein sequence ID" value="MBA4669382.1"/>
    <property type="molecule type" value="Transcribed_RNA"/>
</dbReference>
<dbReference type="AlphaFoldDB" id="A0A7C9EIL3"/>
<reference evidence="2" key="2">
    <citation type="submission" date="2020-07" db="EMBL/GenBank/DDBJ databases">
        <authorList>
            <person name="Vera ALvarez R."/>
            <person name="Arias-Moreno D.M."/>
            <person name="Jimenez-Jacinto V."/>
            <person name="Jimenez-Bremont J.F."/>
            <person name="Swaminathan K."/>
            <person name="Moose S.P."/>
            <person name="Guerrero-Gonzalez M.L."/>
            <person name="Marino-Ramirez L."/>
            <person name="Landsman D."/>
            <person name="Rodriguez-Kessler M."/>
            <person name="Delgado-Sanchez P."/>
        </authorList>
    </citation>
    <scope>NUCLEOTIDE SEQUENCE</scope>
    <source>
        <tissue evidence="2">Cladode</tissue>
    </source>
</reference>
<protein>
    <submittedName>
        <fullName evidence="2">Uncharacterized protein</fullName>
    </submittedName>
</protein>
<name>A0A7C9EIL3_OPUST</name>
<reference evidence="2" key="1">
    <citation type="journal article" date="2013" name="J. Plant Res.">
        <title>Effect of fungi and light on seed germination of three Opuntia species from semiarid lands of central Mexico.</title>
        <authorList>
            <person name="Delgado-Sanchez P."/>
            <person name="Jimenez-Bremont J.F."/>
            <person name="Guerrero-Gonzalez Mde L."/>
            <person name="Flores J."/>
        </authorList>
    </citation>
    <scope>NUCLEOTIDE SEQUENCE</scope>
    <source>
        <tissue evidence="2">Cladode</tissue>
    </source>
</reference>
<accession>A0A7C9EIL3</accession>
<sequence>MLKKMSKAFKTIRVAEGTNIDIHRSSTLLSVRIADKKNLKRVSKNNSFVISVISSGLHYHHLLVDPHRHFCNPSFVPNTPARAEKSAREMKRGEKTQRI</sequence>
<proteinExistence type="predicted"/>
<feature type="compositionally biased region" description="Basic and acidic residues" evidence="1">
    <location>
        <begin position="82"/>
        <end position="99"/>
    </location>
</feature>
<organism evidence="2">
    <name type="scientific">Opuntia streptacantha</name>
    <name type="common">Prickly pear cactus</name>
    <name type="synonym">Opuntia cardona</name>
    <dbReference type="NCBI Taxonomy" id="393608"/>
    <lineage>
        <taxon>Eukaryota</taxon>
        <taxon>Viridiplantae</taxon>
        <taxon>Streptophyta</taxon>
        <taxon>Embryophyta</taxon>
        <taxon>Tracheophyta</taxon>
        <taxon>Spermatophyta</taxon>
        <taxon>Magnoliopsida</taxon>
        <taxon>eudicotyledons</taxon>
        <taxon>Gunneridae</taxon>
        <taxon>Pentapetalae</taxon>
        <taxon>Caryophyllales</taxon>
        <taxon>Cactineae</taxon>
        <taxon>Cactaceae</taxon>
        <taxon>Opuntioideae</taxon>
        <taxon>Opuntia</taxon>
    </lineage>
</organism>